<feature type="domain" description="NAD-dependent epimerase/dehydratase" evidence="3">
    <location>
        <begin position="13"/>
        <end position="107"/>
    </location>
</feature>
<dbReference type="RefSeq" id="XP_022494662.1">
    <property type="nucleotide sequence ID" value="XM_022649372.1"/>
</dbReference>
<comment type="caution">
    <text evidence="4">The sequence shown here is derived from an EMBL/GenBank/DDBJ whole genome shotgun (WGS) entry which is preliminary data.</text>
</comment>
<evidence type="ECO:0000256" key="2">
    <source>
        <dbReference type="SAM" id="MobiDB-lite"/>
    </source>
</evidence>
<name>A0A178BYQ8_9EURO</name>
<organism evidence="4 5">
    <name type="scientific">Fonsecaea nubica</name>
    <dbReference type="NCBI Taxonomy" id="856822"/>
    <lineage>
        <taxon>Eukaryota</taxon>
        <taxon>Fungi</taxon>
        <taxon>Dikarya</taxon>
        <taxon>Ascomycota</taxon>
        <taxon>Pezizomycotina</taxon>
        <taxon>Eurotiomycetes</taxon>
        <taxon>Chaetothyriomycetidae</taxon>
        <taxon>Chaetothyriales</taxon>
        <taxon>Herpotrichiellaceae</taxon>
        <taxon>Fonsecaea</taxon>
    </lineage>
</organism>
<dbReference type="Pfam" id="PF01370">
    <property type="entry name" value="Epimerase"/>
    <property type="match status" value="1"/>
</dbReference>
<reference evidence="4 5" key="1">
    <citation type="submission" date="2016-03" db="EMBL/GenBank/DDBJ databases">
        <title>The draft genome sequence of Fonsecaea nubica causative agent of cutaneous subcutaneous infection in human host.</title>
        <authorList>
            <person name="Costa F."/>
            <person name="Sybren D.H."/>
            <person name="Raittz R.T."/>
            <person name="Weiss V.A."/>
            <person name="Leao A.C."/>
            <person name="Gomes R."/>
            <person name="De Souza E.M."/>
            <person name="Pedrosa F.O."/>
            <person name="Steffens M.B."/>
            <person name="Bombassaro A."/>
            <person name="Tadra-Sfeir M.Z."/>
            <person name="Moreno L.F."/>
            <person name="Najafzadeh M.J."/>
            <person name="Felipe M.S."/>
            <person name="Teixeira M."/>
            <person name="Sun J."/>
            <person name="Xi L."/>
            <person name="Castro M.A."/>
            <person name="Vicente V.A."/>
        </authorList>
    </citation>
    <scope>NUCLEOTIDE SEQUENCE [LARGE SCALE GENOMIC DNA]</scope>
    <source>
        <strain evidence="4 5">CBS 269.64</strain>
    </source>
</reference>
<dbReference type="GeneID" id="34594504"/>
<feature type="compositionally biased region" description="Basic and acidic residues" evidence="2">
    <location>
        <begin position="320"/>
        <end position="343"/>
    </location>
</feature>
<dbReference type="SUPFAM" id="SSF51735">
    <property type="entry name" value="NAD(P)-binding Rossmann-fold domains"/>
    <property type="match status" value="1"/>
</dbReference>
<dbReference type="InterPro" id="IPR036291">
    <property type="entry name" value="NAD(P)-bd_dom_sf"/>
</dbReference>
<gene>
    <name evidence="4" type="ORF">AYO20_11119</name>
</gene>
<evidence type="ECO:0000256" key="1">
    <source>
        <dbReference type="ARBA" id="ARBA00038376"/>
    </source>
</evidence>
<evidence type="ECO:0000313" key="5">
    <source>
        <dbReference type="Proteomes" id="UP000185904"/>
    </source>
</evidence>
<proteinExistence type="inferred from homology"/>
<protein>
    <recommendedName>
        <fullName evidence="3">NAD-dependent epimerase/dehydratase domain-containing protein</fullName>
    </recommendedName>
</protein>
<dbReference type="InterPro" id="IPR001509">
    <property type="entry name" value="Epimerase_deHydtase"/>
</dbReference>
<dbReference type="PANTHER" id="PTHR15020:SF50">
    <property type="entry name" value="UPF0659 PROTEIN YMR090W"/>
    <property type="match status" value="1"/>
</dbReference>
<dbReference type="PANTHER" id="PTHR15020">
    <property type="entry name" value="FLAVIN REDUCTASE-RELATED"/>
    <property type="match status" value="1"/>
</dbReference>
<keyword evidence="5" id="KW-1185">Reference proteome</keyword>
<feature type="region of interest" description="Disordered" evidence="2">
    <location>
        <begin position="228"/>
        <end position="255"/>
    </location>
</feature>
<evidence type="ECO:0000259" key="3">
    <source>
        <dbReference type="Pfam" id="PF01370"/>
    </source>
</evidence>
<feature type="region of interest" description="Disordered" evidence="2">
    <location>
        <begin position="320"/>
        <end position="358"/>
    </location>
</feature>
<sequence>MATSLTSKSTINVLLLGATGSLGSRIFGTLLERPSVDVTVVVRSRDKMNRILYNRQHPSRQALDPASPSSSLERQLSIIEGDATDSDLLARVMREKSIQVLVNAAGHAPMFAGRSSHSVSDGKDMAFGSDNEVARIVRASVDAIEDVAKSVEVDTAETRVRGWFIGGMLLLDLPESHGGRAKQLAPEKAHSLDTYLPLYLHHRPLESILRSSKHLDWTLVCPAKMIPRTQQRSKPPTSSAVPGDDNATSVARRTPSPTLVATADVPPRWTVWPVLRALPWGIGPVLEIMVNSPRYTVTFEHVAEFIVDSIVREHGLYQEREQKQEQEQDQDVSRNDHERDPHEVPGSVVGREEGERREDEGVWINSKIGLIACPGRA</sequence>
<dbReference type="AlphaFoldDB" id="A0A178BYQ8"/>
<dbReference type="OrthoDB" id="10254221at2759"/>
<dbReference type="EMBL" id="LVCJ01000134">
    <property type="protein sequence ID" value="OAL22770.1"/>
    <property type="molecule type" value="Genomic_DNA"/>
</dbReference>
<evidence type="ECO:0000313" key="4">
    <source>
        <dbReference type="EMBL" id="OAL22770.1"/>
    </source>
</evidence>
<dbReference type="Gene3D" id="3.40.50.720">
    <property type="entry name" value="NAD(P)-binding Rossmann-like Domain"/>
    <property type="match status" value="1"/>
</dbReference>
<dbReference type="Proteomes" id="UP000185904">
    <property type="component" value="Unassembled WGS sequence"/>
</dbReference>
<comment type="similarity">
    <text evidence="1">Belongs to the avfA family.</text>
</comment>
<accession>A0A178BYQ8</accession>